<reference evidence="2" key="1">
    <citation type="journal article" date="2010" name="Genome Res.">
        <title>Population genomic sequencing of Coccidioides fungi reveals recent hybridization and transposon control.</title>
        <authorList>
            <person name="Neafsey D.E."/>
            <person name="Barker B.M."/>
            <person name="Sharpton T.J."/>
            <person name="Stajich J.E."/>
            <person name="Park D.J."/>
            <person name="Whiston E."/>
            <person name="Hung C.-Y."/>
            <person name="McMahan C."/>
            <person name="White J."/>
            <person name="Sykes S."/>
            <person name="Heiman D."/>
            <person name="Young S."/>
            <person name="Zeng Q."/>
            <person name="Abouelleil A."/>
            <person name="Aftuck L."/>
            <person name="Bessette D."/>
            <person name="Brown A."/>
            <person name="FitzGerald M."/>
            <person name="Lui A."/>
            <person name="Macdonald J.P."/>
            <person name="Priest M."/>
            <person name="Orbach M.J."/>
            <person name="Galgiani J.N."/>
            <person name="Kirkland T.N."/>
            <person name="Cole G.T."/>
            <person name="Birren B.W."/>
            <person name="Henn M.R."/>
            <person name="Taylor J.W."/>
            <person name="Rounsley S.D."/>
        </authorList>
    </citation>
    <scope>NUCLEOTIDE SEQUENCE [LARGE SCALE GENOMIC DNA]</scope>
    <source>
        <strain evidence="2">RMSCC 2394</strain>
    </source>
</reference>
<protein>
    <submittedName>
        <fullName evidence="1">Uncharacterized protein</fullName>
    </submittedName>
</protein>
<dbReference type="AlphaFoldDB" id="A0A0J6Y948"/>
<proteinExistence type="predicted"/>
<sequence>MCDNPDRGAKALEANLTKIRAFISIFLQEQTTTYQEGRITLPPPLSGDCSQPLSGQTIKKMETLYVTQMDEHETIRSAIKSYCVQFSIKKLCNFQASLWGHSEPSQRRLRDSVESFATVMVLGLYHVENLVKRRIMGKEFQERKIGKIQIQLVAARSWHDE</sequence>
<accession>A0A0J6Y948</accession>
<organism evidence="1 2">
    <name type="scientific">Coccidioides immitis RMSCC 2394</name>
    <dbReference type="NCBI Taxonomy" id="404692"/>
    <lineage>
        <taxon>Eukaryota</taxon>
        <taxon>Fungi</taxon>
        <taxon>Dikarya</taxon>
        <taxon>Ascomycota</taxon>
        <taxon>Pezizomycotina</taxon>
        <taxon>Eurotiomycetes</taxon>
        <taxon>Eurotiomycetidae</taxon>
        <taxon>Onygenales</taxon>
        <taxon>Onygenaceae</taxon>
        <taxon>Coccidioides</taxon>
    </lineage>
</organism>
<dbReference type="Proteomes" id="UP000054565">
    <property type="component" value="Unassembled WGS sequence"/>
</dbReference>
<gene>
    <name evidence="1" type="ORF">CIRG_04857</name>
</gene>
<dbReference type="EMBL" id="DS028095">
    <property type="protein sequence ID" value="KMP05176.1"/>
    <property type="molecule type" value="Genomic_DNA"/>
</dbReference>
<evidence type="ECO:0000313" key="1">
    <source>
        <dbReference type="EMBL" id="KMP05176.1"/>
    </source>
</evidence>
<evidence type="ECO:0000313" key="2">
    <source>
        <dbReference type="Proteomes" id="UP000054565"/>
    </source>
</evidence>
<name>A0A0J6Y948_COCIT</name>